<reference evidence="3" key="1">
    <citation type="submission" date="2017-05" db="UniProtKB">
        <authorList>
            <consortium name="EnsemblMetazoa"/>
        </authorList>
    </citation>
    <scope>IDENTIFICATION</scope>
</reference>
<feature type="chain" id="PRO_5012372220" evidence="2">
    <location>
        <begin position="19"/>
        <end position="303"/>
    </location>
</feature>
<protein>
    <submittedName>
        <fullName evidence="3">Uncharacterized protein</fullName>
    </submittedName>
</protein>
<proteinExistence type="predicted"/>
<evidence type="ECO:0000313" key="3">
    <source>
        <dbReference type="EnsemblMetazoa" id="Aqu2.1.22131_001"/>
    </source>
</evidence>
<evidence type="ECO:0000256" key="2">
    <source>
        <dbReference type="SAM" id="SignalP"/>
    </source>
</evidence>
<organism evidence="3">
    <name type="scientific">Amphimedon queenslandica</name>
    <name type="common">Sponge</name>
    <dbReference type="NCBI Taxonomy" id="400682"/>
    <lineage>
        <taxon>Eukaryota</taxon>
        <taxon>Metazoa</taxon>
        <taxon>Porifera</taxon>
        <taxon>Demospongiae</taxon>
        <taxon>Heteroscleromorpha</taxon>
        <taxon>Haplosclerida</taxon>
        <taxon>Niphatidae</taxon>
        <taxon>Amphimedon</taxon>
    </lineage>
</organism>
<sequence length="303" mass="34867">MMFVAIFLLFLYPVLSAAADIYVSSSDGINNTSCWTGGVQTPCATIDLAIQGAATPVERGGVQILRNNSGIVIYLLPGTYTSTVLEEKLIRNNVSKLSIISMRNEQPQCCPQSECYYWYYGGFCNCDYLKFTANVIDQCTGEKFDWKNELKSDYNLLSNSDTNYQMYDLYASPSNVFNLDFTPFLGAISFWYVVGFYPLFLLLLLYVWITCYITYQLSWMLVHCDDYRRRHYGTIRIQEQEYQPLVGNDDDWIADRMENPQEYNELHVPVRLDDLPVEYDPQDNTVAANYGSINAYETVRTED</sequence>
<name>A0A1X7U3W2_AMPQE</name>
<dbReference type="InterPro" id="IPR011050">
    <property type="entry name" value="Pectin_lyase_fold/virulence"/>
</dbReference>
<evidence type="ECO:0000256" key="1">
    <source>
        <dbReference type="SAM" id="Phobius"/>
    </source>
</evidence>
<feature type="signal peptide" evidence="2">
    <location>
        <begin position="1"/>
        <end position="18"/>
    </location>
</feature>
<feature type="transmembrane region" description="Helical" evidence="1">
    <location>
        <begin position="190"/>
        <end position="213"/>
    </location>
</feature>
<dbReference type="SUPFAM" id="SSF51126">
    <property type="entry name" value="Pectin lyase-like"/>
    <property type="match status" value="1"/>
</dbReference>
<dbReference type="EnsemblMetazoa" id="Aqu2.1.22131_001">
    <property type="protein sequence ID" value="Aqu2.1.22131_001"/>
    <property type="gene ID" value="Aqu2.1.22131"/>
</dbReference>
<keyword evidence="2" id="KW-0732">Signal</keyword>
<keyword evidence="1" id="KW-1133">Transmembrane helix</keyword>
<dbReference type="AlphaFoldDB" id="A0A1X7U3W2"/>
<keyword evidence="1" id="KW-0472">Membrane</keyword>
<dbReference type="InParanoid" id="A0A1X7U3W2"/>
<accession>A0A1X7U3W2</accession>
<keyword evidence="1" id="KW-0812">Transmembrane</keyword>